<organism evidence="1">
    <name type="scientific">bioreactor metagenome</name>
    <dbReference type="NCBI Taxonomy" id="1076179"/>
    <lineage>
        <taxon>unclassified sequences</taxon>
        <taxon>metagenomes</taxon>
        <taxon>ecological metagenomes</taxon>
    </lineage>
</organism>
<reference evidence="1" key="1">
    <citation type="submission" date="2019-08" db="EMBL/GenBank/DDBJ databases">
        <authorList>
            <person name="Kucharzyk K."/>
            <person name="Murdoch R.W."/>
            <person name="Higgins S."/>
            <person name="Loffler F."/>
        </authorList>
    </citation>
    <scope>NUCLEOTIDE SEQUENCE</scope>
</reference>
<dbReference type="EMBL" id="VSSQ01106053">
    <property type="protein sequence ID" value="MPN45858.1"/>
    <property type="molecule type" value="Genomic_DNA"/>
</dbReference>
<protein>
    <submittedName>
        <fullName evidence="1">Uncharacterized protein</fullName>
    </submittedName>
</protein>
<sequence>MAVDATLVTFDEDIPDDLCVSSGNTGMHQRLFHERLQFLERDPRTIVILLGIRIHILHSVLLLHLCSCYDYLKILRDLHLFHQISSHLVGDQCIDQVQGDRLEIRNHPNLVA</sequence>
<dbReference type="AlphaFoldDB" id="A0A645I3M7"/>
<comment type="caution">
    <text evidence="1">The sequence shown here is derived from an EMBL/GenBank/DDBJ whole genome shotgun (WGS) entry which is preliminary data.</text>
</comment>
<evidence type="ECO:0000313" key="1">
    <source>
        <dbReference type="EMBL" id="MPN45858.1"/>
    </source>
</evidence>
<accession>A0A645I3M7</accession>
<name>A0A645I3M7_9ZZZZ</name>
<proteinExistence type="predicted"/>
<gene>
    <name evidence="1" type="ORF">SDC9_193433</name>
</gene>